<protein>
    <submittedName>
        <fullName evidence="2">Uncharacterized protein</fullName>
    </submittedName>
</protein>
<sequence>MVDSITDAVESALHRGQTAGGLRRHMLQSAIRRILRDIHAQRIPPRRFNGIRTEGSGGRRPSTPPQPPRWTPHTPSTLPPPTAPALLPLPPPPPLPSSRLTRPRNGGGGPMATRHGTPSIPNVGVATWPLGFAYDFDAVLPPPTPPPGRPSYADAAANRPRRGVLPPGSYIRHKTPFGGNRHPFGHGNCPLACIYTIYCTQSIHSIIHSTTHFQQSTHRHAPAGQPRAASPTPSPPPPPRSPA</sequence>
<gene>
    <name evidence="2" type="ORF">PVAP13_4KG131705</name>
</gene>
<dbReference type="AlphaFoldDB" id="A0A8T0THG1"/>
<dbReference type="EMBL" id="CM029043">
    <property type="protein sequence ID" value="KAG2611281.1"/>
    <property type="molecule type" value="Genomic_DNA"/>
</dbReference>
<feature type="compositionally biased region" description="Pro residues" evidence="1">
    <location>
        <begin position="232"/>
        <end position="243"/>
    </location>
</feature>
<name>A0A8T0THG1_PANVG</name>
<evidence type="ECO:0000256" key="1">
    <source>
        <dbReference type="SAM" id="MobiDB-lite"/>
    </source>
</evidence>
<feature type="region of interest" description="Disordered" evidence="1">
    <location>
        <begin position="210"/>
        <end position="243"/>
    </location>
</feature>
<evidence type="ECO:0000313" key="3">
    <source>
        <dbReference type="Proteomes" id="UP000823388"/>
    </source>
</evidence>
<dbReference type="PRINTS" id="PR01217">
    <property type="entry name" value="PRICHEXTENSN"/>
</dbReference>
<keyword evidence="3" id="KW-1185">Reference proteome</keyword>
<evidence type="ECO:0000313" key="2">
    <source>
        <dbReference type="EMBL" id="KAG2611281.1"/>
    </source>
</evidence>
<reference evidence="2" key="1">
    <citation type="submission" date="2020-05" db="EMBL/GenBank/DDBJ databases">
        <title>WGS assembly of Panicum virgatum.</title>
        <authorList>
            <person name="Lovell J.T."/>
            <person name="Jenkins J."/>
            <person name="Shu S."/>
            <person name="Juenger T.E."/>
            <person name="Schmutz J."/>
        </authorList>
    </citation>
    <scope>NUCLEOTIDE SEQUENCE</scope>
    <source>
        <strain evidence="2">AP13</strain>
    </source>
</reference>
<comment type="caution">
    <text evidence="2">The sequence shown here is derived from an EMBL/GenBank/DDBJ whole genome shotgun (WGS) entry which is preliminary data.</text>
</comment>
<dbReference type="Proteomes" id="UP000823388">
    <property type="component" value="Chromosome 4K"/>
</dbReference>
<feature type="compositionally biased region" description="Pro residues" evidence="1">
    <location>
        <begin position="77"/>
        <end position="96"/>
    </location>
</feature>
<feature type="region of interest" description="Disordered" evidence="1">
    <location>
        <begin position="42"/>
        <end position="120"/>
    </location>
</feature>
<accession>A0A8T0THG1</accession>
<proteinExistence type="predicted"/>
<feature type="region of interest" description="Disordered" evidence="1">
    <location>
        <begin position="142"/>
        <end position="168"/>
    </location>
</feature>
<organism evidence="2 3">
    <name type="scientific">Panicum virgatum</name>
    <name type="common">Blackwell switchgrass</name>
    <dbReference type="NCBI Taxonomy" id="38727"/>
    <lineage>
        <taxon>Eukaryota</taxon>
        <taxon>Viridiplantae</taxon>
        <taxon>Streptophyta</taxon>
        <taxon>Embryophyta</taxon>
        <taxon>Tracheophyta</taxon>
        <taxon>Spermatophyta</taxon>
        <taxon>Magnoliopsida</taxon>
        <taxon>Liliopsida</taxon>
        <taxon>Poales</taxon>
        <taxon>Poaceae</taxon>
        <taxon>PACMAD clade</taxon>
        <taxon>Panicoideae</taxon>
        <taxon>Panicodae</taxon>
        <taxon>Paniceae</taxon>
        <taxon>Panicinae</taxon>
        <taxon>Panicum</taxon>
        <taxon>Panicum sect. Hiantes</taxon>
    </lineage>
</organism>